<evidence type="ECO:0000256" key="1">
    <source>
        <dbReference type="SAM" id="MobiDB-lite"/>
    </source>
</evidence>
<keyword evidence="2" id="KW-0812">Transmembrane</keyword>
<evidence type="ECO:0000259" key="3">
    <source>
        <dbReference type="SMART" id="SM00894"/>
    </source>
</evidence>
<dbReference type="RefSeq" id="WP_093945629.1">
    <property type="nucleotide sequence ID" value="NZ_NMUL01000002.1"/>
</dbReference>
<dbReference type="SUPFAM" id="SSF50199">
    <property type="entry name" value="Staphylococcal nuclease"/>
    <property type="match status" value="1"/>
</dbReference>
<dbReference type="SMART" id="SM00894">
    <property type="entry name" value="Excalibur"/>
    <property type="match status" value="1"/>
</dbReference>
<proteinExistence type="predicted"/>
<dbReference type="Gene3D" id="2.40.50.90">
    <property type="match status" value="1"/>
</dbReference>
<dbReference type="EMBL" id="NMUL01000002">
    <property type="protein sequence ID" value="OXM71192.1"/>
    <property type="molecule type" value="Genomic_DNA"/>
</dbReference>
<comment type="caution">
    <text evidence="4">The sequence shown here is derived from an EMBL/GenBank/DDBJ whole genome shotgun (WGS) entry which is preliminary data.</text>
</comment>
<feature type="compositionally biased region" description="Basic and acidic residues" evidence="1">
    <location>
        <begin position="277"/>
        <end position="299"/>
    </location>
</feature>
<dbReference type="AlphaFoldDB" id="A0A229TIY3"/>
<dbReference type="Pfam" id="PF05901">
    <property type="entry name" value="Excalibur"/>
    <property type="match status" value="1"/>
</dbReference>
<reference evidence="5" key="1">
    <citation type="submission" date="2017-07" db="EMBL/GenBank/DDBJ databases">
        <title>Comparative genome mining reveals phylogenetic distribution patterns of secondary metabolites in Amycolatopsis.</title>
        <authorList>
            <person name="Adamek M."/>
            <person name="Alanjary M."/>
            <person name="Sales-Ortells H."/>
            <person name="Goodfellow M."/>
            <person name="Bull A.T."/>
            <person name="Kalinowski J."/>
            <person name="Ziemert N."/>
        </authorList>
    </citation>
    <scope>NUCLEOTIDE SEQUENCE [LARGE SCALE GENOMIC DNA]</scope>
    <source>
        <strain evidence="5">H5</strain>
    </source>
</reference>
<accession>A0A229TIY3</accession>
<feature type="domain" description="Excalibur calcium-binding" evidence="3">
    <location>
        <begin position="261"/>
        <end position="297"/>
    </location>
</feature>
<dbReference type="Proteomes" id="UP000215199">
    <property type="component" value="Unassembled WGS sequence"/>
</dbReference>
<sequence>MMVRYVLRRNVGPRFHELGVGTSRRGTRTTRMHPSAQVPSRPKRRMPNWLKIILAVFAVLFILGAIFGKSPDQSTTAAPSTSPPTTSSAATPAAEAYTVATVTDSATLEVVDSDGVRKTVHVMGVTTVGTSSDCFGAESLAWATSKLTGTVVHLGTETAGAVTVALADGRDYAALAVQNGYLKSATSAFEAAETAARQGARGFWGPPCNGSVNVAVPATQPAPQPTSTPPAPSTKAAPQQNPVRTTAEEPPAPEPDNGSVYYANCAEARAAGVAPIHKGEPGYRKGLDRDGDGVACDKG</sequence>
<feature type="transmembrane region" description="Helical" evidence="2">
    <location>
        <begin position="49"/>
        <end position="68"/>
    </location>
</feature>
<protein>
    <recommendedName>
        <fullName evidence="3">Excalibur calcium-binding domain-containing protein</fullName>
    </recommendedName>
</protein>
<feature type="region of interest" description="Disordered" evidence="1">
    <location>
        <begin position="273"/>
        <end position="299"/>
    </location>
</feature>
<feature type="compositionally biased region" description="Pro residues" evidence="1">
    <location>
        <begin position="220"/>
        <end position="232"/>
    </location>
</feature>
<evidence type="ECO:0000313" key="4">
    <source>
        <dbReference type="EMBL" id="OXM71192.1"/>
    </source>
</evidence>
<feature type="compositionally biased region" description="Low complexity" evidence="1">
    <location>
        <begin position="74"/>
        <end position="92"/>
    </location>
</feature>
<feature type="region of interest" description="Disordered" evidence="1">
    <location>
        <begin position="214"/>
        <end position="260"/>
    </location>
</feature>
<feature type="region of interest" description="Disordered" evidence="1">
    <location>
        <begin position="17"/>
        <end position="42"/>
    </location>
</feature>
<evidence type="ECO:0000313" key="5">
    <source>
        <dbReference type="Proteomes" id="UP000215199"/>
    </source>
</evidence>
<gene>
    <name evidence="4" type="ORF">CF165_01750</name>
</gene>
<keyword evidence="5" id="KW-1185">Reference proteome</keyword>
<name>A0A229TIY3_9PSEU</name>
<dbReference type="InterPro" id="IPR035437">
    <property type="entry name" value="SNase_OB-fold_sf"/>
</dbReference>
<organism evidence="4 5">
    <name type="scientific">Amycolatopsis vastitatis</name>
    <dbReference type="NCBI Taxonomy" id="1905142"/>
    <lineage>
        <taxon>Bacteria</taxon>
        <taxon>Bacillati</taxon>
        <taxon>Actinomycetota</taxon>
        <taxon>Actinomycetes</taxon>
        <taxon>Pseudonocardiales</taxon>
        <taxon>Pseudonocardiaceae</taxon>
        <taxon>Amycolatopsis</taxon>
    </lineage>
</organism>
<dbReference type="InterPro" id="IPR008613">
    <property type="entry name" value="Excalibur_Ca-bd_domain"/>
</dbReference>
<keyword evidence="2" id="KW-0472">Membrane</keyword>
<feature type="region of interest" description="Disordered" evidence="1">
    <location>
        <begin position="73"/>
        <end position="92"/>
    </location>
</feature>
<keyword evidence="2" id="KW-1133">Transmembrane helix</keyword>
<evidence type="ECO:0000256" key="2">
    <source>
        <dbReference type="SAM" id="Phobius"/>
    </source>
</evidence>